<keyword evidence="7" id="KW-1185">Reference proteome</keyword>
<dbReference type="SUPFAM" id="SSF57889">
    <property type="entry name" value="Cysteine-rich domain"/>
    <property type="match status" value="1"/>
</dbReference>
<dbReference type="InterPro" id="IPR039275">
    <property type="entry name" value="PDZD8"/>
</dbReference>
<dbReference type="GO" id="GO:0005739">
    <property type="term" value="C:mitochondrion"/>
    <property type="evidence" value="ECO:0007669"/>
    <property type="project" value="GOC"/>
</dbReference>
<dbReference type="GO" id="GO:0044233">
    <property type="term" value="C:mitochondria-associated endoplasmic reticulum membrane contact site"/>
    <property type="evidence" value="ECO:0007669"/>
    <property type="project" value="InterPro"/>
</dbReference>
<dbReference type="Gene3D" id="3.30.60.20">
    <property type="match status" value="1"/>
</dbReference>
<evidence type="ECO:0000313" key="6">
    <source>
        <dbReference type="EMBL" id="RNA04153.1"/>
    </source>
</evidence>
<evidence type="ECO:0000256" key="4">
    <source>
        <dbReference type="SAM" id="MobiDB-lite"/>
    </source>
</evidence>
<dbReference type="CDD" id="cd20825">
    <property type="entry name" value="C1_PDZD8"/>
    <property type="match status" value="1"/>
</dbReference>
<dbReference type="PANTHER" id="PTHR21519:SF1">
    <property type="entry name" value="PDZ DOMAIN-CONTAINING PROTEIN 8"/>
    <property type="match status" value="1"/>
</dbReference>
<dbReference type="InterPro" id="IPR002219">
    <property type="entry name" value="PKC_DAG/PE"/>
</dbReference>
<accession>A0A3M7PYR7</accession>
<dbReference type="GO" id="GO:0051560">
    <property type="term" value="P:mitochondrial calcium ion homeostasis"/>
    <property type="evidence" value="ECO:0007669"/>
    <property type="project" value="InterPro"/>
</dbReference>
<organism evidence="6 7">
    <name type="scientific">Brachionus plicatilis</name>
    <name type="common">Marine rotifer</name>
    <name type="synonym">Brachionus muelleri</name>
    <dbReference type="NCBI Taxonomy" id="10195"/>
    <lineage>
        <taxon>Eukaryota</taxon>
        <taxon>Metazoa</taxon>
        <taxon>Spiralia</taxon>
        <taxon>Gnathifera</taxon>
        <taxon>Rotifera</taxon>
        <taxon>Eurotatoria</taxon>
        <taxon>Monogononta</taxon>
        <taxon>Pseudotrocha</taxon>
        <taxon>Ploima</taxon>
        <taxon>Brachionidae</taxon>
        <taxon>Brachionus</taxon>
    </lineage>
</organism>
<dbReference type="OrthoDB" id="10004596at2759"/>
<dbReference type="SMART" id="SM00109">
    <property type="entry name" value="C1"/>
    <property type="match status" value="1"/>
</dbReference>
<protein>
    <submittedName>
        <fullName evidence="6">PDZ domain-containing 8</fullName>
    </submittedName>
</protein>
<evidence type="ECO:0000256" key="1">
    <source>
        <dbReference type="ARBA" id="ARBA00022723"/>
    </source>
</evidence>
<proteinExistence type="predicted"/>
<evidence type="ECO:0000256" key="3">
    <source>
        <dbReference type="SAM" id="Coils"/>
    </source>
</evidence>
<dbReference type="PROSITE" id="PS50081">
    <property type="entry name" value="ZF_DAG_PE_2"/>
    <property type="match status" value="1"/>
</dbReference>
<dbReference type="Pfam" id="PF00130">
    <property type="entry name" value="C1_1"/>
    <property type="match status" value="1"/>
</dbReference>
<dbReference type="PROSITE" id="PS00479">
    <property type="entry name" value="ZF_DAG_PE_1"/>
    <property type="match status" value="1"/>
</dbReference>
<sequence>MEFEGSETYPPNEPAATLDLVGLLTDLEQEQDTSRFQKSRDFKLDKENLFSMTKNRSPIQIDDLYEFELNEQTKYLNVLLWSEQYTQKSTRKKPLPIGYVTVPLNELAIDCWSTTKGESQSTFYFKPIEEFRASAVSRITKSHVISDHFGFDCNVALGNLTINFQHVINHTDINKKDISSKIAQEINSKASASFNQDKSSRQFADMGGEASPAVIDSELDDGSVHKFMSIQFNQIVNCEICKKKIWFKSAYKCAYCGFIIHQKCYDNAINKTICQRFFAQNPNLDPQEVDEEQAEWTHDDSFVILSESESGQGKAKQTKRSRSPSEISVTTTMSDGLIVSNARAKVTSFLNGLRQRNVVKSDTTETKSKSTSNLLGYIKKKKDAKLPEKERPDKLLDENLEEEFKDMDPASDDKLFGTELFDDLEEADRKSKYEEQIAKYQETIDMMSKLKTDLEAELESIQAHRLIQDKKPVTQQENAVRSQINHLNEQIKCVMFLLMQCKMGLESLAVKDEQLLAEPTTEPSASVSSSELSNSSVENNKFLRLGKDLFKKFTRDMNSFSCSTYVSQKIKMDSSFLKKMELMVCDILGCLSCKFSEKKFYLKYKKLSIPFLSDSNCESIGIVYIIKYIRKSLKVSIHFNKINHVEEDFSFYLFKSDLKQDIVRKSTEIDLINFFLKFNIPIMNKKIPKIEYIKTLILIPEEGHLVETRRDNLIFIRKLFKINIFLKNNLTRGTELDGGVVLAECPFSKTSEKKLKKSTLNELLKTCAKSSAVPCKSLLLFLFFTKQLN</sequence>
<dbReference type="EMBL" id="REGN01008213">
    <property type="protein sequence ID" value="RNA04153.1"/>
    <property type="molecule type" value="Genomic_DNA"/>
</dbReference>
<dbReference type="GO" id="GO:0046872">
    <property type="term" value="F:metal ion binding"/>
    <property type="evidence" value="ECO:0007669"/>
    <property type="project" value="UniProtKB-KW"/>
</dbReference>
<reference evidence="6 7" key="1">
    <citation type="journal article" date="2018" name="Sci. Rep.">
        <title>Genomic signatures of local adaptation to the degree of environmental predictability in rotifers.</title>
        <authorList>
            <person name="Franch-Gras L."/>
            <person name="Hahn C."/>
            <person name="Garcia-Roger E.M."/>
            <person name="Carmona M.J."/>
            <person name="Serra M."/>
            <person name="Gomez A."/>
        </authorList>
    </citation>
    <scope>NUCLEOTIDE SEQUENCE [LARGE SCALE GENOMIC DNA]</scope>
    <source>
        <strain evidence="6">HYR1</strain>
    </source>
</reference>
<keyword evidence="2" id="KW-0862">Zinc</keyword>
<evidence type="ECO:0000313" key="7">
    <source>
        <dbReference type="Proteomes" id="UP000276133"/>
    </source>
</evidence>
<evidence type="ECO:0000256" key="2">
    <source>
        <dbReference type="ARBA" id="ARBA00022833"/>
    </source>
</evidence>
<feature type="domain" description="Phorbol-ester/DAG-type" evidence="5">
    <location>
        <begin position="224"/>
        <end position="274"/>
    </location>
</feature>
<keyword evidence="1" id="KW-0479">Metal-binding</keyword>
<dbReference type="AlphaFoldDB" id="A0A3M7PYR7"/>
<evidence type="ECO:0000259" key="5">
    <source>
        <dbReference type="PROSITE" id="PS50081"/>
    </source>
</evidence>
<feature type="region of interest" description="Disordered" evidence="4">
    <location>
        <begin position="307"/>
        <end position="327"/>
    </location>
</feature>
<dbReference type="PANTHER" id="PTHR21519">
    <property type="entry name" value="PDZ DOMAIN-CONTAINING PROTEIN 8"/>
    <property type="match status" value="1"/>
</dbReference>
<dbReference type="GO" id="GO:1990456">
    <property type="term" value="P:mitochondrion-endoplasmic reticulum membrane tethering"/>
    <property type="evidence" value="ECO:0007669"/>
    <property type="project" value="InterPro"/>
</dbReference>
<name>A0A3M7PYR7_BRAPC</name>
<dbReference type="InterPro" id="IPR046349">
    <property type="entry name" value="C1-like_sf"/>
</dbReference>
<keyword evidence="3" id="KW-0175">Coiled coil</keyword>
<dbReference type="Proteomes" id="UP000276133">
    <property type="component" value="Unassembled WGS sequence"/>
</dbReference>
<gene>
    <name evidence="6" type="ORF">BpHYR1_046077</name>
</gene>
<feature type="coiled-coil region" evidence="3">
    <location>
        <begin position="430"/>
        <end position="457"/>
    </location>
</feature>
<comment type="caution">
    <text evidence="6">The sequence shown here is derived from an EMBL/GenBank/DDBJ whole genome shotgun (WGS) entry which is preliminary data.</text>
</comment>